<organism evidence="2 3">
    <name type="scientific">Actinomadura coerulea</name>
    <dbReference type="NCBI Taxonomy" id="46159"/>
    <lineage>
        <taxon>Bacteria</taxon>
        <taxon>Bacillati</taxon>
        <taxon>Actinomycetota</taxon>
        <taxon>Actinomycetes</taxon>
        <taxon>Streptosporangiales</taxon>
        <taxon>Thermomonosporaceae</taxon>
        <taxon>Actinomadura</taxon>
    </lineage>
</organism>
<dbReference type="EMBL" id="JACHMQ010000001">
    <property type="protein sequence ID" value="MBB6395985.1"/>
    <property type="molecule type" value="Genomic_DNA"/>
</dbReference>
<evidence type="ECO:0000256" key="1">
    <source>
        <dbReference type="SAM" id="MobiDB-lite"/>
    </source>
</evidence>
<dbReference type="RefSeq" id="WP_185025402.1">
    <property type="nucleotide sequence ID" value="NZ_JACHMQ010000001.1"/>
</dbReference>
<sequence>MHHRDGGVEDQADETAERERDQSAAETAKECEAGDQVGDLNPVGDHSVRV</sequence>
<evidence type="ECO:0000313" key="3">
    <source>
        <dbReference type="Proteomes" id="UP000546324"/>
    </source>
</evidence>
<feature type="region of interest" description="Disordered" evidence="1">
    <location>
        <begin position="1"/>
        <end position="50"/>
    </location>
</feature>
<protein>
    <submittedName>
        <fullName evidence="2">Uncharacterized protein</fullName>
    </submittedName>
</protein>
<dbReference type="Proteomes" id="UP000546324">
    <property type="component" value="Unassembled WGS sequence"/>
</dbReference>
<reference evidence="2 3" key="1">
    <citation type="submission" date="2020-08" db="EMBL/GenBank/DDBJ databases">
        <title>Sequencing the genomes of 1000 actinobacteria strains.</title>
        <authorList>
            <person name="Klenk H.-P."/>
        </authorList>
    </citation>
    <scope>NUCLEOTIDE SEQUENCE [LARGE SCALE GENOMIC DNA]</scope>
    <source>
        <strain evidence="2 3">DSM 43675</strain>
    </source>
</reference>
<feature type="compositionally biased region" description="Basic and acidic residues" evidence="1">
    <location>
        <begin position="15"/>
        <end position="32"/>
    </location>
</feature>
<comment type="caution">
    <text evidence="2">The sequence shown here is derived from an EMBL/GenBank/DDBJ whole genome shotgun (WGS) entry which is preliminary data.</text>
</comment>
<evidence type="ECO:0000313" key="2">
    <source>
        <dbReference type="EMBL" id="MBB6395985.1"/>
    </source>
</evidence>
<keyword evidence="3" id="KW-1185">Reference proteome</keyword>
<name>A0A7X0KZ17_9ACTN</name>
<dbReference type="AlphaFoldDB" id="A0A7X0KZ17"/>
<proteinExistence type="predicted"/>
<gene>
    <name evidence="2" type="ORF">BKA00_002899</name>
</gene>
<accession>A0A7X0KZ17</accession>